<dbReference type="AlphaFoldDB" id="A0A061A608"/>
<sequence length="52" mass="6141">MCRHPVVSNSDVFQLFLTYRDEKEWKTGRGEQRRMSVLDQWSSPPSTLKLLS</sequence>
<dbReference type="Gene3D" id="3.30.1520.10">
    <property type="entry name" value="Phox-like domain"/>
    <property type="match status" value="1"/>
</dbReference>
<gene>
    <name evidence="1" type="ORF">GSONMT00056527001</name>
</gene>
<dbReference type="GO" id="GO:0035091">
    <property type="term" value="F:phosphatidylinositol binding"/>
    <property type="evidence" value="ECO:0007669"/>
    <property type="project" value="InterPro"/>
</dbReference>
<dbReference type="PaxDb" id="8022-A0A061A608"/>
<accession>A0A061A608</accession>
<evidence type="ECO:0000313" key="2">
    <source>
        <dbReference type="Proteomes" id="UP000193380"/>
    </source>
</evidence>
<dbReference type="STRING" id="8022.A0A061A608"/>
<dbReference type="InterPro" id="IPR036871">
    <property type="entry name" value="PX_dom_sf"/>
</dbReference>
<protein>
    <submittedName>
        <fullName evidence="1">Uncharacterized protein</fullName>
    </submittedName>
</protein>
<evidence type="ECO:0000313" key="1">
    <source>
        <dbReference type="EMBL" id="CDR18255.1"/>
    </source>
</evidence>
<organism evidence="1 2">
    <name type="scientific">Oncorhynchus mykiss</name>
    <name type="common">Rainbow trout</name>
    <name type="synonym">Salmo gairdneri</name>
    <dbReference type="NCBI Taxonomy" id="8022"/>
    <lineage>
        <taxon>Eukaryota</taxon>
        <taxon>Metazoa</taxon>
        <taxon>Chordata</taxon>
        <taxon>Craniata</taxon>
        <taxon>Vertebrata</taxon>
        <taxon>Euteleostomi</taxon>
        <taxon>Actinopterygii</taxon>
        <taxon>Neopterygii</taxon>
        <taxon>Teleostei</taxon>
        <taxon>Protacanthopterygii</taxon>
        <taxon>Salmoniformes</taxon>
        <taxon>Salmonidae</taxon>
        <taxon>Salmoninae</taxon>
        <taxon>Oncorhynchus</taxon>
    </lineage>
</organism>
<reference evidence="1" key="1">
    <citation type="journal article" date="2014" name="Nat. Commun.">
        <title>The rainbow trout genome provides novel insights into evolution after whole-genome duplication in vertebrates.</title>
        <authorList>
            <person name="Berthelot C."/>
            <person name="Brunet F."/>
            <person name="Chalopin D."/>
            <person name="Juanchich A."/>
            <person name="Bernard M."/>
            <person name="Noel B."/>
            <person name="Bento P."/>
            <person name="Da Silva C."/>
            <person name="Labadie K."/>
            <person name="Alberti A."/>
            <person name="Aury J.M."/>
            <person name="Louis A."/>
            <person name="Dehais P."/>
            <person name="Bardou P."/>
            <person name="Montfort J."/>
            <person name="Klopp C."/>
            <person name="Cabau C."/>
            <person name="Gaspin C."/>
            <person name="Thorgaard G.H."/>
            <person name="Boussaha M."/>
            <person name="Quillet E."/>
            <person name="Guyomard R."/>
            <person name="Galiana D."/>
            <person name="Bobe J."/>
            <person name="Volff J.N."/>
            <person name="Genet C."/>
            <person name="Wincker P."/>
            <person name="Jaillon O."/>
            <person name="Roest Crollius H."/>
            <person name="Guiguen Y."/>
        </authorList>
    </citation>
    <scope>NUCLEOTIDE SEQUENCE [LARGE SCALE GENOMIC DNA]</scope>
</reference>
<reference evidence="1" key="2">
    <citation type="submission" date="2014-03" db="EMBL/GenBank/DDBJ databases">
        <authorList>
            <person name="Genoscope - CEA"/>
        </authorList>
    </citation>
    <scope>NUCLEOTIDE SEQUENCE</scope>
</reference>
<dbReference type="Proteomes" id="UP000193380">
    <property type="component" value="Unassembled WGS sequence"/>
</dbReference>
<dbReference type="EMBL" id="FR975379">
    <property type="protein sequence ID" value="CDR18255.1"/>
    <property type="molecule type" value="Genomic_DNA"/>
</dbReference>
<name>A0A061A608_ONCMY</name>
<proteinExistence type="predicted"/>